<keyword evidence="1" id="KW-1133">Transmembrane helix</keyword>
<evidence type="ECO:0000256" key="1">
    <source>
        <dbReference type="SAM" id="Phobius"/>
    </source>
</evidence>
<name>A0AAU7THQ4_9ACTN</name>
<evidence type="ECO:0000313" key="2">
    <source>
        <dbReference type="EMBL" id="XBV26454.1"/>
    </source>
</evidence>
<dbReference type="RefSeq" id="WP_350279253.1">
    <property type="nucleotide sequence ID" value="NZ_CP158165.1"/>
</dbReference>
<dbReference type="AlphaFoldDB" id="A0AAU7THQ4"/>
<feature type="transmembrane region" description="Helical" evidence="1">
    <location>
        <begin position="12"/>
        <end position="32"/>
    </location>
</feature>
<organism evidence="2">
    <name type="scientific">Kribbella sp. HUAS MG21</name>
    <dbReference type="NCBI Taxonomy" id="3160966"/>
    <lineage>
        <taxon>Bacteria</taxon>
        <taxon>Bacillati</taxon>
        <taxon>Actinomycetota</taxon>
        <taxon>Actinomycetes</taxon>
        <taxon>Propionibacteriales</taxon>
        <taxon>Kribbellaceae</taxon>
        <taxon>Kribbella</taxon>
    </lineage>
</organism>
<reference evidence="2" key="1">
    <citation type="submission" date="2024-06" db="EMBL/GenBank/DDBJ databases">
        <title>Kribbella sp. strain HUAS MG21 genome sequences.</title>
        <authorList>
            <person name="Mo P."/>
        </authorList>
    </citation>
    <scope>NUCLEOTIDE SEQUENCE</scope>
    <source>
        <strain evidence="2">HUAS MG21</strain>
    </source>
</reference>
<keyword evidence="1" id="KW-0812">Transmembrane</keyword>
<gene>
    <name evidence="2" type="ORF">ABN611_08475</name>
</gene>
<keyword evidence="1" id="KW-0472">Membrane</keyword>
<accession>A0AAU7THQ4</accession>
<proteinExistence type="predicted"/>
<dbReference type="EMBL" id="CP158165">
    <property type="protein sequence ID" value="XBV26454.1"/>
    <property type="molecule type" value="Genomic_DNA"/>
</dbReference>
<feature type="transmembrane region" description="Helical" evidence="1">
    <location>
        <begin position="38"/>
        <end position="60"/>
    </location>
</feature>
<protein>
    <submittedName>
        <fullName evidence="2">Uncharacterized protein</fullName>
    </submittedName>
</protein>
<sequence length="112" mass="11873">MSTDNTASPRPWGMWLELGLTLGAMSGARLLTGTVHGAPSYVLGAVASLLLLTFALRAGVWAERVARRKGIYHPQYFVLGPIGLLMALATKPNPQAAVDTNTPPTPPTPHTK</sequence>